<protein>
    <submittedName>
        <fullName evidence="2">Cytosolic protein</fullName>
    </submittedName>
</protein>
<gene>
    <name evidence="2" type="ORF">D1953_10925</name>
</gene>
<evidence type="ECO:0000313" key="3">
    <source>
        <dbReference type="Proteomes" id="UP000266016"/>
    </source>
</evidence>
<keyword evidence="3" id="KW-1185">Reference proteome</keyword>
<name>A0A398B683_9BACI</name>
<reference evidence="2 3" key="1">
    <citation type="submission" date="2018-08" db="EMBL/GenBank/DDBJ databases">
        <title>Bacillus jemisoniae sp. nov., Bacillus chryseoplanitiae sp. nov., Bacillus resnikiae sp. nov., and Bacillus frankliniae sp. nov., isolated from Viking spacecraft and associated surfaces.</title>
        <authorList>
            <person name="Seuylemezian A."/>
            <person name="Vaishampayan P."/>
        </authorList>
    </citation>
    <scope>NUCLEOTIDE SEQUENCE [LARGE SCALE GENOMIC DNA]</scope>
    <source>
        <strain evidence="2 3">MA001</strain>
    </source>
</reference>
<feature type="region of interest" description="Disordered" evidence="1">
    <location>
        <begin position="19"/>
        <end position="96"/>
    </location>
</feature>
<dbReference type="AlphaFoldDB" id="A0A398B683"/>
<dbReference type="Proteomes" id="UP000266016">
    <property type="component" value="Unassembled WGS sequence"/>
</dbReference>
<dbReference type="EMBL" id="QWVS01000018">
    <property type="protein sequence ID" value="RID85327.1"/>
    <property type="molecule type" value="Genomic_DNA"/>
</dbReference>
<comment type="caution">
    <text evidence="2">The sequence shown here is derived from an EMBL/GenBank/DDBJ whole genome shotgun (WGS) entry which is preliminary data.</text>
</comment>
<evidence type="ECO:0000256" key="1">
    <source>
        <dbReference type="SAM" id="MobiDB-lite"/>
    </source>
</evidence>
<dbReference type="RefSeq" id="WP_119117224.1">
    <property type="nucleotide sequence ID" value="NZ_CP085714.1"/>
</dbReference>
<evidence type="ECO:0000313" key="2">
    <source>
        <dbReference type="EMBL" id="RID85327.1"/>
    </source>
</evidence>
<sequence>MNKKGKYYDFSNVEKQRNYIIPEDLPDGPYGAPRGENTPVEGKSTPWGEEQRSYSNFNYENKSLHENMPRQYPGAHPTHDDPNTNAQRPYTDGTRE</sequence>
<proteinExistence type="predicted"/>
<accession>A0A398B683</accession>
<organism evidence="2 3">
    <name type="scientific">Peribacillus asahii</name>
    <dbReference type="NCBI Taxonomy" id="228899"/>
    <lineage>
        <taxon>Bacteria</taxon>
        <taxon>Bacillati</taxon>
        <taxon>Bacillota</taxon>
        <taxon>Bacilli</taxon>
        <taxon>Bacillales</taxon>
        <taxon>Bacillaceae</taxon>
        <taxon>Peribacillus</taxon>
    </lineage>
</organism>